<organism evidence="1">
    <name type="scientific">Calcidiscus leptoporus</name>
    <dbReference type="NCBI Taxonomy" id="127549"/>
    <lineage>
        <taxon>Eukaryota</taxon>
        <taxon>Haptista</taxon>
        <taxon>Haptophyta</taxon>
        <taxon>Prymnesiophyceae</taxon>
        <taxon>Coccolithales</taxon>
        <taxon>Calcidiscaceae</taxon>
        <taxon>Calcidiscus</taxon>
    </lineage>
</organism>
<dbReference type="PANTHER" id="PTHR11692:SF0">
    <property type="entry name" value="BIFUNCTIONAL PURINE BIOSYNTHESIS PROTEIN ATIC"/>
    <property type="match status" value="1"/>
</dbReference>
<dbReference type="EMBL" id="HBER01036145">
    <property type="protein sequence ID" value="CAD8543035.1"/>
    <property type="molecule type" value="Transcribed_RNA"/>
</dbReference>
<evidence type="ECO:0000313" key="1">
    <source>
        <dbReference type="EMBL" id="CAD8543035.1"/>
    </source>
</evidence>
<reference evidence="1" key="1">
    <citation type="submission" date="2021-01" db="EMBL/GenBank/DDBJ databases">
        <authorList>
            <person name="Corre E."/>
            <person name="Pelletier E."/>
            <person name="Niang G."/>
            <person name="Scheremetjew M."/>
            <person name="Finn R."/>
            <person name="Kale V."/>
            <person name="Holt S."/>
            <person name="Cochrane G."/>
            <person name="Meng A."/>
            <person name="Brown T."/>
            <person name="Cohen L."/>
        </authorList>
    </citation>
    <scope>NUCLEOTIDE SEQUENCE</scope>
    <source>
        <strain evidence="1">RCC1130</strain>
    </source>
</reference>
<gene>
    <name evidence="1" type="ORF">CLEP1334_LOCUS18322</name>
</gene>
<dbReference type="GO" id="GO:0004643">
    <property type="term" value="F:phosphoribosylaminoimidazolecarboxamide formyltransferase activity"/>
    <property type="evidence" value="ECO:0007669"/>
    <property type="project" value="InterPro"/>
</dbReference>
<dbReference type="InterPro" id="IPR002695">
    <property type="entry name" value="PurH-like"/>
</dbReference>
<dbReference type="SUPFAM" id="SSF53927">
    <property type="entry name" value="Cytidine deaminase-like"/>
    <property type="match status" value="1"/>
</dbReference>
<dbReference type="Gene3D" id="3.40.140.20">
    <property type="match status" value="2"/>
</dbReference>
<sequence length="151" mass="16872">MIGVGAGQQSRVDCVKLAGRKVDTWYLRQHPKVRALVFKQGVKRQERINARVRYIEGDMPPTEYTQWAQQFDEAPEALTEAEKREFLASLTDVSLASDAFFPFRDSVDVASSRGVKFVVAAGGSVADEEVIAAADEYEMTMAFSGLRLFHH</sequence>
<dbReference type="GO" id="GO:0006189">
    <property type="term" value="P:'de novo' IMP biosynthetic process"/>
    <property type="evidence" value="ECO:0007669"/>
    <property type="project" value="TreeGrafter"/>
</dbReference>
<proteinExistence type="predicted"/>
<accession>A0A7S0J6X0</accession>
<dbReference type="GO" id="GO:0005829">
    <property type="term" value="C:cytosol"/>
    <property type="evidence" value="ECO:0007669"/>
    <property type="project" value="TreeGrafter"/>
</dbReference>
<dbReference type="InterPro" id="IPR016193">
    <property type="entry name" value="Cytidine_deaminase-like"/>
</dbReference>
<dbReference type="GO" id="GO:0003937">
    <property type="term" value="F:IMP cyclohydrolase activity"/>
    <property type="evidence" value="ECO:0007669"/>
    <property type="project" value="InterPro"/>
</dbReference>
<name>A0A7S0J6X0_9EUKA</name>
<dbReference type="InterPro" id="IPR024051">
    <property type="entry name" value="AICAR_Tfase_dup_dom_sf"/>
</dbReference>
<dbReference type="AlphaFoldDB" id="A0A7S0J6X0"/>
<dbReference type="PANTHER" id="PTHR11692">
    <property type="entry name" value="BIFUNCTIONAL PURINE BIOSYNTHESIS PROTEIN PURH"/>
    <property type="match status" value="1"/>
</dbReference>
<protein>
    <submittedName>
        <fullName evidence="1">Uncharacterized protein</fullName>
    </submittedName>
</protein>